<dbReference type="InterPro" id="IPR025668">
    <property type="entry name" value="Tnp_DDE_dom"/>
</dbReference>
<feature type="domain" description="Transposase DDE" evidence="1">
    <location>
        <begin position="93"/>
        <end position="168"/>
    </location>
</feature>
<reference evidence="2 3" key="1">
    <citation type="submission" date="2015-09" db="EMBL/GenBank/DDBJ databases">
        <authorList>
            <consortium name="Pathogen Informatics"/>
        </authorList>
    </citation>
    <scope>NUCLEOTIDE SEQUENCE [LARGE SCALE GENOMIC DNA]</scope>
    <source>
        <strain evidence="2 3">2789STDY5834942</strain>
    </source>
</reference>
<dbReference type="Pfam" id="PF13586">
    <property type="entry name" value="DDE_Tnp_1_2"/>
    <property type="match status" value="1"/>
</dbReference>
<evidence type="ECO:0000259" key="1">
    <source>
        <dbReference type="Pfam" id="PF13586"/>
    </source>
</evidence>
<name>A0A174RQ47_BACUN</name>
<dbReference type="Proteomes" id="UP000095788">
    <property type="component" value="Unassembled WGS sequence"/>
</dbReference>
<sequence>MVIQTILEQGKSLFAGKKVSNRIVSIDRHHLRPIIRGKETKSVEFGAKVNNIQIDGISFIEHISFKDFNEGVRLKDCIRLQQQLTRVRVKALVADSIYANNANRKFCTKYHISTSFKRKGRAAKDEPLRKILRSELSRERATRLEGSFGTQKQHYSLARIKARTRKTEVLWIFFGIHTANAVCMIEKVERKKRMAA</sequence>
<gene>
    <name evidence="2" type="ORF">ERS852554_02095</name>
</gene>
<evidence type="ECO:0000313" key="2">
    <source>
        <dbReference type="EMBL" id="CUP87684.1"/>
    </source>
</evidence>
<accession>A0A174RQ47</accession>
<proteinExistence type="predicted"/>
<dbReference type="AlphaFoldDB" id="A0A174RQ47"/>
<organism evidence="2 3">
    <name type="scientific">Bacteroides uniformis</name>
    <dbReference type="NCBI Taxonomy" id="820"/>
    <lineage>
        <taxon>Bacteria</taxon>
        <taxon>Pseudomonadati</taxon>
        <taxon>Bacteroidota</taxon>
        <taxon>Bacteroidia</taxon>
        <taxon>Bacteroidales</taxon>
        <taxon>Bacteroidaceae</taxon>
        <taxon>Bacteroides</taxon>
    </lineage>
</organism>
<dbReference type="EMBL" id="CZBF01000003">
    <property type="protein sequence ID" value="CUP87684.1"/>
    <property type="molecule type" value="Genomic_DNA"/>
</dbReference>
<evidence type="ECO:0000313" key="3">
    <source>
        <dbReference type="Proteomes" id="UP000095788"/>
    </source>
</evidence>
<protein>
    <submittedName>
        <fullName evidence="2">Transposase</fullName>
    </submittedName>
</protein>